<name>A0A5K7ZLA7_9BACT</name>
<dbReference type="KEGG" id="dov:DSCO28_09850"/>
<protein>
    <submittedName>
        <fullName evidence="1">Uncharacterized protein</fullName>
    </submittedName>
</protein>
<evidence type="ECO:0000313" key="2">
    <source>
        <dbReference type="Proteomes" id="UP000425960"/>
    </source>
</evidence>
<proteinExistence type="predicted"/>
<organism evidence="1 2">
    <name type="scientific">Desulfosarcina ovata subsp. sediminis</name>
    <dbReference type="NCBI Taxonomy" id="885957"/>
    <lineage>
        <taxon>Bacteria</taxon>
        <taxon>Pseudomonadati</taxon>
        <taxon>Thermodesulfobacteriota</taxon>
        <taxon>Desulfobacteria</taxon>
        <taxon>Desulfobacterales</taxon>
        <taxon>Desulfosarcinaceae</taxon>
        <taxon>Desulfosarcina</taxon>
    </lineage>
</organism>
<dbReference type="EMBL" id="AP021876">
    <property type="protein sequence ID" value="BBO80419.1"/>
    <property type="molecule type" value="Genomic_DNA"/>
</dbReference>
<accession>A0A5K7ZLA7</accession>
<dbReference type="Proteomes" id="UP000425960">
    <property type="component" value="Chromosome"/>
</dbReference>
<evidence type="ECO:0000313" key="1">
    <source>
        <dbReference type="EMBL" id="BBO80419.1"/>
    </source>
</evidence>
<sequence>MEMGLCPPSYTITQGRSMSTMPQLPKVDSHPEIKRRIDTYNQLPALYQTIVHLFAIIYNPTSRTNILNSLKKLCHDDLEIKRFKVGDLDPVLDHLTEQGIVEQEEMRFQCVPF</sequence>
<dbReference type="AlphaFoldDB" id="A0A5K7ZLA7"/>
<reference evidence="1 2" key="1">
    <citation type="submission" date="2019-11" db="EMBL/GenBank/DDBJ databases">
        <title>Comparative genomics of hydrocarbon-degrading Desulfosarcina strains.</title>
        <authorList>
            <person name="Watanabe M."/>
            <person name="Kojima H."/>
            <person name="Fukui M."/>
        </authorList>
    </citation>
    <scope>NUCLEOTIDE SEQUENCE [LARGE SCALE GENOMIC DNA]</scope>
    <source>
        <strain evidence="1 2">28bB2T</strain>
    </source>
</reference>
<gene>
    <name evidence="1" type="ORF">DSCO28_09850</name>
</gene>